<dbReference type="Gene3D" id="3.40.50.300">
    <property type="entry name" value="P-loop containing nucleotide triphosphate hydrolases"/>
    <property type="match status" value="1"/>
</dbReference>
<protein>
    <submittedName>
        <fullName evidence="2">NBS/LRR resistance protein-like protein</fullName>
    </submittedName>
</protein>
<evidence type="ECO:0000259" key="1">
    <source>
        <dbReference type="Pfam" id="PF00931"/>
    </source>
</evidence>
<name>Q946A3_THECC</name>
<dbReference type="EMBL" id="AF402732">
    <property type="protein sequence ID" value="AAL01001.1"/>
    <property type="molecule type" value="Genomic_DNA"/>
</dbReference>
<feature type="non-terminal residue" evidence="2">
    <location>
        <position position="166"/>
    </location>
</feature>
<evidence type="ECO:0000313" key="2">
    <source>
        <dbReference type="EMBL" id="AAL01001.1"/>
    </source>
</evidence>
<feature type="domain" description="NB-ARC" evidence="1">
    <location>
        <begin position="1"/>
        <end position="46"/>
    </location>
</feature>
<proteinExistence type="predicted"/>
<dbReference type="Pfam" id="PF00931">
    <property type="entry name" value="NB-ARC"/>
    <property type="match status" value="1"/>
</dbReference>
<accession>Q946A3</accession>
<organism evidence="2">
    <name type="scientific">Theobroma cacao</name>
    <name type="common">Cacao</name>
    <name type="synonym">Cocoa</name>
    <dbReference type="NCBI Taxonomy" id="3641"/>
    <lineage>
        <taxon>Eukaryota</taxon>
        <taxon>Viridiplantae</taxon>
        <taxon>Streptophyta</taxon>
        <taxon>Embryophyta</taxon>
        <taxon>Tracheophyta</taxon>
        <taxon>Spermatophyta</taxon>
        <taxon>Magnoliopsida</taxon>
        <taxon>eudicotyledons</taxon>
        <taxon>Gunneridae</taxon>
        <taxon>Pentapetalae</taxon>
        <taxon>rosids</taxon>
        <taxon>malvids</taxon>
        <taxon>Malvales</taxon>
        <taxon>Malvaceae</taxon>
        <taxon>Byttnerioideae</taxon>
        <taxon>Theobroma</taxon>
    </lineage>
</organism>
<dbReference type="InterPro" id="IPR002182">
    <property type="entry name" value="NB-ARC"/>
</dbReference>
<sequence>MGGVGKTTLLTQINNKLSNNLIDYDIVIWVVTSKDHTIEKVQMSCGRIKVADEKATDIFRVLIKKSLFCCWMMCGSGWICSKLEYLYRIRKMILNLFLLLVLKRYVEKWNLMRKSKKNVLAKMQLGNCLKRRLEEKPLTAILTFEGKLNKLLQRCGGLPLAFKVLG</sequence>
<dbReference type="SUPFAM" id="SSF52540">
    <property type="entry name" value="P-loop containing nucleoside triphosphate hydrolases"/>
    <property type="match status" value="1"/>
</dbReference>
<feature type="non-terminal residue" evidence="2">
    <location>
        <position position="1"/>
    </location>
</feature>
<dbReference type="GO" id="GO:0043531">
    <property type="term" value="F:ADP binding"/>
    <property type="evidence" value="ECO:0007669"/>
    <property type="project" value="InterPro"/>
</dbReference>
<dbReference type="AlphaFoldDB" id="Q946A3"/>
<dbReference type="InterPro" id="IPR027417">
    <property type="entry name" value="P-loop_NTPase"/>
</dbReference>
<reference evidence="2" key="1">
    <citation type="journal article" date="2003" name="Theor. Appl. Genet.">
        <title>Resistance gene homologues in Theobroma cacao as useful genetic markers.</title>
        <authorList>
            <person name="Kuhn D.N."/>
            <person name="Heath M."/>
            <person name="Wisser R.J."/>
            <person name="Meerow A."/>
            <person name="Brown J.S."/>
            <person name="Lopes U."/>
            <person name="Schnell R.J."/>
        </authorList>
    </citation>
    <scope>NUCLEOTIDE SEQUENCE</scope>
</reference>